<dbReference type="NCBIfam" id="TIGR00115">
    <property type="entry name" value="tig"/>
    <property type="match status" value="1"/>
</dbReference>
<evidence type="ECO:0000256" key="4">
    <source>
        <dbReference type="ARBA" id="ARBA00016902"/>
    </source>
</evidence>
<evidence type="ECO:0000256" key="9">
    <source>
        <dbReference type="ARBA" id="ARBA00023306"/>
    </source>
</evidence>
<dbReference type="InterPro" id="IPR046357">
    <property type="entry name" value="PPIase_dom_sf"/>
</dbReference>
<keyword evidence="5 12" id="KW-0132">Cell division</keyword>
<dbReference type="RefSeq" id="WP_270046621.1">
    <property type="nucleotide sequence ID" value="NZ_JAPDOD010000103.1"/>
</dbReference>
<evidence type="ECO:0000256" key="6">
    <source>
        <dbReference type="ARBA" id="ARBA00023110"/>
    </source>
</evidence>
<evidence type="ECO:0000256" key="12">
    <source>
        <dbReference type="HAMAP-Rule" id="MF_00303"/>
    </source>
</evidence>
<comment type="caution">
    <text evidence="17">The sequence shown here is derived from an EMBL/GenBank/DDBJ whole genome shotgun (WGS) entry which is preliminary data.</text>
</comment>
<dbReference type="PANTHER" id="PTHR30560:SF3">
    <property type="entry name" value="TRIGGER FACTOR-LIKE PROTEIN TIG, CHLOROPLASTIC"/>
    <property type="match status" value="1"/>
</dbReference>
<sequence length="441" mass="48073">MANDISTTTTELPESRVRVEAEVGPGEVERRITQAAKQLARNIRVPGFRAGKAPPPVVIKRVGREAVLDEAVRESLGGWYRAAIDDAHVVPVGEPDVDIAELPADGQPLKFSIEIGVRPKATLGDYKGLEVEKREADVSDDAVAEEVDRLRERAAKLEPVERQAQRGDFVVMDFAGTLDGVPFAGGEGRDQMIELGSGRLVPGFEEQLEGSVAGQELTVTVTFPDDYGSTELAGEVAEFAVKVREIKAKQLPELNDELAEEAGFDTLDELREDIRSRMAESETSRIEGEFREAALDAAVAAATIEVPDALVEARAKEMWDAMLHQLSHQGIDRDTYLRISQRSEEETIEQAKPDADQALRREAVLAAVVEAESLEPSEEEMLEAVAEASPPGEKTSPAKLLERLRDNGRLDSLKDDLSQRKALDLLAESAKPVPAAEQPDS</sequence>
<dbReference type="GO" id="GO:0003755">
    <property type="term" value="F:peptidyl-prolyl cis-trans isomerase activity"/>
    <property type="evidence" value="ECO:0007669"/>
    <property type="project" value="UniProtKB-UniRule"/>
</dbReference>
<dbReference type="FunFam" id="3.10.50.40:FF:000001">
    <property type="entry name" value="Trigger factor"/>
    <property type="match status" value="1"/>
</dbReference>
<keyword evidence="18" id="KW-1185">Reference proteome</keyword>
<evidence type="ECO:0000256" key="7">
    <source>
        <dbReference type="ARBA" id="ARBA00023186"/>
    </source>
</evidence>
<evidence type="ECO:0000313" key="17">
    <source>
        <dbReference type="EMBL" id="MDA0167347.1"/>
    </source>
</evidence>
<evidence type="ECO:0000256" key="11">
    <source>
        <dbReference type="ARBA" id="ARBA00029986"/>
    </source>
</evidence>
<dbReference type="Pfam" id="PF00254">
    <property type="entry name" value="FKBP_C"/>
    <property type="match status" value="1"/>
</dbReference>
<dbReference type="InterPro" id="IPR001179">
    <property type="entry name" value="PPIase_FKBP_dom"/>
</dbReference>
<feature type="region of interest" description="Disordered" evidence="15">
    <location>
        <begin position="373"/>
        <end position="415"/>
    </location>
</feature>
<dbReference type="GO" id="GO:0043335">
    <property type="term" value="P:protein unfolding"/>
    <property type="evidence" value="ECO:0007669"/>
    <property type="project" value="TreeGrafter"/>
</dbReference>
<evidence type="ECO:0000259" key="16">
    <source>
        <dbReference type="PROSITE" id="PS50059"/>
    </source>
</evidence>
<dbReference type="InterPro" id="IPR005215">
    <property type="entry name" value="Trig_fac"/>
</dbReference>
<keyword evidence="6 12" id="KW-0697">Rotamase</keyword>
<dbReference type="Gene3D" id="3.30.70.1050">
    <property type="entry name" value="Trigger factor ribosome-binding domain"/>
    <property type="match status" value="1"/>
</dbReference>
<keyword evidence="8 12" id="KW-0413">Isomerase</keyword>
<dbReference type="PIRSF" id="PIRSF003095">
    <property type="entry name" value="Trigger_factor"/>
    <property type="match status" value="1"/>
</dbReference>
<dbReference type="EMBL" id="JAPDOD010000103">
    <property type="protein sequence ID" value="MDA0167347.1"/>
    <property type="molecule type" value="Genomic_DNA"/>
</dbReference>
<evidence type="ECO:0000313" key="18">
    <source>
        <dbReference type="Proteomes" id="UP001149140"/>
    </source>
</evidence>
<evidence type="ECO:0000256" key="15">
    <source>
        <dbReference type="SAM" id="MobiDB-lite"/>
    </source>
</evidence>
<comment type="subcellular location">
    <subcellularLocation>
        <location evidence="12">Cytoplasm</location>
    </subcellularLocation>
    <text evidence="12">About half TF is bound to the ribosome near the polypeptide exit tunnel while the other half is free in the cytoplasm.</text>
</comment>
<dbReference type="GO" id="GO:0043022">
    <property type="term" value="F:ribosome binding"/>
    <property type="evidence" value="ECO:0007669"/>
    <property type="project" value="TreeGrafter"/>
</dbReference>
<keyword evidence="7 12" id="KW-0143">Chaperone</keyword>
<proteinExistence type="inferred from homology"/>
<dbReference type="EC" id="5.2.1.8" evidence="3 12"/>
<evidence type="ECO:0000256" key="5">
    <source>
        <dbReference type="ARBA" id="ARBA00022618"/>
    </source>
</evidence>
<dbReference type="Gene3D" id="3.10.50.40">
    <property type="match status" value="1"/>
</dbReference>
<dbReference type="InterPro" id="IPR008880">
    <property type="entry name" value="Trigger_fac_C"/>
</dbReference>
<evidence type="ECO:0000256" key="14">
    <source>
        <dbReference type="RuleBase" id="RU003914"/>
    </source>
</evidence>
<dbReference type="GO" id="GO:0051301">
    <property type="term" value="P:cell division"/>
    <property type="evidence" value="ECO:0007669"/>
    <property type="project" value="UniProtKB-KW"/>
</dbReference>
<evidence type="ECO:0000256" key="1">
    <source>
        <dbReference type="ARBA" id="ARBA00000971"/>
    </source>
</evidence>
<protein>
    <recommendedName>
        <fullName evidence="4 12">Trigger factor</fullName>
        <shortName evidence="12">TF</shortName>
        <ecNumber evidence="3 12">5.2.1.8</ecNumber>
    </recommendedName>
    <alternativeName>
        <fullName evidence="11 12">PPIase</fullName>
    </alternativeName>
</protein>
<dbReference type="Proteomes" id="UP001149140">
    <property type="component" value="Unassembled WGS sequence"/>
</dbReference>
<dbReference type="PROSITE" id="PS50059">
    <property type="entry name" value="FKBP_PPIASE"/>
    <property type="match status" value="1"/>
</dbReference>
<name>A0A9X3N6B4_9ACTN</name>
<dbReference type="GO" id="GO:0015031">
    <property type="term" value="P:protein transport"/>
    <property type="evidence" value="ECO:0007669"/>
    <property type="project" value="UniProtKB-UniRule"/>
</dbReference>
<feature type="compositionally biased region" description="Acidic residues" evidence="15">
    <location>
        <begin position="373"/>
        <end position="382"/>
    </location>
</feature>
<accession>A0A9X3N6B4</accession>
<evidence type="ECO:0000256" key="8">
    <source>
        <dbReference type="ARBA" id="ARBA00023235"/>
    </source>
</evidence>
<feature type="compositionally biased region" description="Basic and acidic residues" evidence="15">
    <location>
        <begin position="400"/>
        <end position="415"/>
    </location>
</feature>
<evidence type="ECO:0000256" key="10">
    <source>
        <dbReference type="ARBA" id="ARBA00024849"/>
    </source>
</evidence>
<dbReference type="AlphaFoldDB" id="A0A9X3N6B4"/>
<dbReference type="SUPFAM" id="SSF109998">
    <property type="entry name" value="Triger factor/SurA peptide-binding domain-like"/>
    <property type="match status" value="1"/>
</dbReference>
<dbReference type="Pfam" id="PF05697">
    <property type="entry name" value="Trigger_N"/>
    <property type="match status" value="1"/>
</dbReference>
<dbReference type="GO" id="GO:0044183">
    <property type="term" value="F:protein folding chaperone"/>
    <property type="evidence" value="ECO:0007669"/>
    <property type="project" value="TreeGrafter"/>
</dbReference>
<dbReference type="PANTHER" id="PTHR30560">
    <property type="entry name" value="TRIGGER FACTOR CHAPERONE AND PEPTIDYL-PROLYL CIS/TRANS ISOMERASE"/>
    <property type="match status" value="1"/>
</dbReference>
<keyword evidence="9 12" id="KW-0131">Cell cycle</keyword>
<dbReference type="InterPro" id="IPR037041">
    <property type="entry name" value="Trigger_fac_C_sf"/>
</dbReference>
<comment type="function">
    <text evidence="10 12">Involved in protein export. Acts as a chaperone by maintaining the newly synthesized protein in an open conformation. Functions as a peptidyl-prolyl cis-trans isomerase.</text>
</comment>
<dbReference type="SUPFAM" id="SSF102735">
    <property type="entry name" value="Trigger factor ribosome-binding domain"/>
    <property type="match status" value="1"/>
</dbReference>
<evidence type="ECO:0000256" key="13">
    <source>
        <dbReference type="PROSITE-ProRule" id="PRU00277"/>
    </source>
</evidence>
<comment type="catalytic activity">
    <reaction evidence="1 12 13">
        <text>[protein]-peptidylproline (omega=180) = [protein]-peptidylproline (omega=0)</text>
        <dbReference type="Rhea" id="RHEA:16237"/>
        <dbReference type="Rhea" id="RHEA-COMP:10747"/>
        <dbReference type="Rhea" id="RHEA-COMP:10748"/>
        <dbReference type="ChEBI" id="CHEBI:83833"/>
        <dbReference type="ChEBI" id="CHEBI:83834"/>
        <dbReference type="EC" id="5.2.1.8"/>
    </reaction>
</comment>
<dbReference type="Pfam" id="PF05698">
    <property type="entry name" value="Trigger_C"/>
    <property type="match status" value="1"/>
</dbReference>
<gene>
    <name evidence="12 17" type="primary">tig</name>
    <name evidence="17" type="ORF">OM076_44215</name>
</gene>
<organism evidence="17 18">
    <name type="scientific">Solirubrobacter ginsenosidimutans</name>
    <dbReference type="NCBI Taxonomy" id="490573"/>
    <lineage>
        <taxon>Bacteria</taxon>
        <taxon>Bacillati</taxon>
        <taxon>Actinomycetota</taxon>
        <taxon>Thermoleophilia</taxon>
        <taxon>Solirubrobacterales</taxon>
        <taxon>Solirubrobacteraceae</taxon>
        <taxon>Solirubrobacter</taxon>
    </lineage>
</organism>
<feature type="domain" description="PPIase FKBP-type" evidence="16">
    <location>
        <begin position="167"/>
        <end position="252"/>
    </location>
</feature>
<dbReference type="GO" id="GO:0051083">
    <property type="term" value="P:'de novo' cotranslational protein folding"/>
    <property type="evidence" value="ECO:0007669"/>
    <property type="project" value="TreeGrafter"/>
</dbReference>
<reference evidence="17" key="1">
    <citation type="submission" date="2022-10" db="EMBL/GenBank/DDBJ databases">
        <title>The WGS of Solirubrobacter ginsenosidimutans DSM 21036.</title>
        <authorList>
            <person name="Jiang Z."/>
        </authorList>
    </citation>
    <scope>NUCLEOTIDE SEQUENCE</scope>
    <source>
        <strain evidence="17">DSM 21036</strain>
    </source>
</reference>
<evidence type="ECO:0000256" key="3">
    <source>
        <dbReference type="ARBA" id="ARBA00013194"/>
    </source>
</evidence>
<dbReference type="SUPFAM" id="SSF54534">
    <property type="entry name" value="FKBP-like"/>
    <property type="match status" value="1"/>
</dbReference>
<keyword evidence="12" id="KW-0963">Cytoplasm</keyword>
<dbReference type="InterPro" id="IPR027304">
    <property type="entry name" value="Trigger_fact/SurA_dom_sf"/>
</dbReference>
<dbReference type="InterPro" id="IPR008881">
    <property type="entry name" value="Trigger_fac_ribosome-bd_bac"/>
</dbReference>
<dbReference type="Gene3D" id="1.10.3120.10">
    <property type="entry name" value="Trigger factor, C-terminal domain"/>
    <property type="match status" value="1"/>
</dbReference>
<comment type="domain">
    <text evidence="12">Consists of 3 domains; the N-terminus binds the ribosome, the middle domain has PPIase activity, while the C-terminus has intrinsic chaperone activity on its own.</text>
</comment>
<comment type="similarity">
    <text evidence="2 12 14">Belongs to the FKBP-type PPIase family. Tig subfamily.</text>
</comment>
<dbReference type="HAMAP" id="MF_00303">
    <property type="entry name" value="Trigger_factor_Tig"/>
    <property type="match status" value="1"/>
</dbReference>
<evidence type="ECO:0000256" key="2">
    <source>
        <dbReference type="ARBA" id="ARBA00005464"/>
    </source>
</evidence>
<dbReference type="InterPro" id="IPR036611">
    <property type="entry name" value="Trigger_fac_ribosome-bd_sf"/>
</dbReference>
<dbReference type="GO" id="GO:0005737">
    <property type="term" value="C:cytoplasm"/>
    <property type="evidence" value="ECO:0007669"/>
    <property type="project" value="UniProtKB-SubCell"/>
</dbReference>